<evidence type="ECO:0000313" key="3">
    <source>
        <dbReference type="EMBL" id="PRP82089.1"/>
    </source>
</evidence>
<protein>
    <recommendedName>
        <fullName evidence="2">GH18 domain-containing protein</fullName>
    </recommendedName>
</protein>
<dbReference type="SUPFAM" id="SSF51445">
    <property type="entry name" value="(Trans)glycosidases"/>
    <property type="match status" value="1"/>
</dbReference>
<feature type="region of interest" description="Disordered" evidence="1">
    <location>
        <begin position="862"/>
        <end position="882"/>
    </location>
</feature>
<feature type="region of interest" description="Disordered" evidence="1">
    <location>
        <begin position="506"/>
        <end position="616"/>
    </location>
</feature>
<dbReference type="GO" id="GO:0004568">
    <property type="term" value="F:chitinase activity"/>
    <property type="evidence" value="ECO:0007669"/>
    <property type="project" value="TreeGrafter"/>
</dbReference>
<dbReference type="InterPro" id="IPR011583">
    <property type="entry name" value="Chitinase_II/V-like_cat"/>
</dbReference>
<dbReference type="InterPro" id="IPR017853">
    <property type="entry name" value="GH"/>
</dbReference>
<dbReference type="InterPro" id="IPR050314">
    <property type="entry name" value="Glycosyl_Hydrlase_18"/>
</dbReference>
<dbReference type="EMBL" id="MDYQ01000111">
    <property type="protein sequence ID" value="PRP82089.1"/>
    <property type="molecule type" value="Genomic_DNA"/>
</dbReference>
<dbReference type="Proteomes" id="UP000241769">
    <property type="component" value="Unassembled WGS sequence"/>
</dbReference>
<dbReference type="PANTHER" id="PTHR11177:SF317">
    <property type="entry name" value="CHITINASE 12-RELATED"/>
    <property type="match status" value="1"/>
</dbReference>
<proteinExistence type="predicted"/>
<dbReference type="STRING" id="1890364.A0A2P6NDQ4"/>
<dbReference type="InParanoid" id="A0A2P6NDQ4"/>
<dbReference type="SMART" id="SM00636">
    <property type="entry name" value="Glyco_18"/>
    <property type="match status" value="1"/>
</dbReference>
<feature type="domain" description="GH18" evidence="2">
    <location>
        <begin position="168"/>
        <end position="506"/>
    </location>
</feature>
<dbReference type="GO" id="GO:0006032">
    <property type="term" value="P:chitin catabolic process"/>
    <property type="evidence" value="ECO:0007669"/>
    <property type="project" value="TreeGrafter"/>
</dbReference>
<evidence type="ECO:0000256" key="1">
    <source>
        <dbReference type="SAM" id="MobiDB-lite"/>
    </source>
</evidence>
<dbReference type="OrthoDB" id="76388at2759"/>
<keyword evidence="4" id="KW-1185">Reference proteome</keyword>
<dbReference type="Gene3D" id="3.10.50.10">
    <property type="match status" value="1"/>
</dbReference>
<feature type="compositionally biased region" description="Basic residues" evidence="1">
    <location>
        <begin position="863"/>
        <end position="882"/>
    </location>
</feature>
<comment type="caution">
    <text evidence="3">The sequence shown here is derived from an EMBL/GenBank/DDBJ whole genome shotgun (WGS) entry which is preliminary data.</text>
</comment>
<reference evidence="3 4" key="1">
    <citation type="journal article" date="2018" name="Genome Biol. Evol.">
        <title>Multiple Roots of Fruiting Body Formation in Amoebozoa.</title>
        <authorList>
            <person name="Hillmann F."/>
            <person name="Forbes G."/>
            <person name="Novohradska S."/>
            <person name="Ferling I."/>
            <person name="Riege K."/>
            <person name="Groth M."/>
            <person name="Westermann M."/>
            <person name="Marz M."/>
            <person name="Spaller T."/>
            <person name="Winckler T."/>
            <person name="Schaap P."/>
            <person name="Glockner G."/>
        </authorList>
    </citation>
    <scope>NUCLEOTIDE SEQUENCE [LARGE SCALE GENOMIC DNA]</scope>
    <source>
        <strain evidence="3 4">Jena</strain>
    </source>
</reference>
<feature type="compositionally biased region" description="Polar residues" evidence="1">
    <location>
        <begin position="600"/>
        <end position="616"/>
    </location>
</feature>
<dbReference type="AlphaFoldDB" id="A0A2P6NDQ4"/>
<dbReference type="GO" id="GO:0008061">
    <property type="term" value="F:chitin binding"/>
    <property type="evidence" value="ECO:0007669"/>
    <property type="project" value="InterPro"/>
</dbReference>
<dbReference type="GO" id="GO:0005576">
    <property type="term" value="C:extracellular region"/>
    <property type="evidence" value="ECO:0007669"/>
    <property type="project" value="TreeGrafter"/>
</dbReference>
<evidence type="ECO:0000259" key="2">
    <source>
        <dbReference type="PROSITE" id="PS51910"/>
    </source>
</evidence>
<dbReference type="Gene3D" id="3.20.20.80">
    <property type="entry name" value="Glycosidases"/>
    <property type="match status" value="1"/>
</dbReference>
<organism evidence="3 4">
    <name type="scientific">Planoprotostelium fungivorum</name>
    <dbReference type="NCBI Taxonomy" id="1890364"/>
    <lineage>
        <taxon>Eukaryota</taxon>
        <taxon>Amoebozoa</taxon>
        <taxon>Evosea</taxon>
        <taxon>Variosea</taxon>
        <taxon>Cavosteliida</taxon>
        <taxon>Cavosteliaceae</taxon>
        <taxon>Planoprotostelium</taxon>
    </lineage>
</organism>
<feature type="compositionally biased region" description="Low complexity" evidence="1">
    <location>
        <begin position="535"/>
        <end position="598"/>
    </location>
</feature>
<evidence type="ECO:0000313" key="4">
    <source>
        <dbReference type="Proteomes" id="UP000241769"/>
    </source>
</evidence>
<feature type="compositionally biased region" description="Polar residues" evidence="1">
    <location>
        <begin position="693"/>
        <end position="704"/>
    </location>
</feature>
<dbReference type="Pfam" id="PF00704">
    <property type="entry name" value="Glyco_hydro_18"/>
    <property type="match status" value="1"/>
</dbReference>
<dbReference type="InterPro" id="IPR029070">
    <property type="entry name" value="Chitinase_insertion_sf"/>
</dbReference>
<sequence length="882" mass="96061">MTTEDQRSNGGLDFARNKDEIFVNGVEIPLLYPICAEKSTSNKIDFQFIKPRLIATAALDVATLVTSLSSTTPSLDAPFIGSHLIHTRENNPRMQLATRRLCSLLLISPSAPSSATENYRGYAEYRDKSVVSPLVIHCHFSDSRLDRVGSPKTLIVLLSLLAATVGTPLSVAYYQNWFRYSGGLCAVSPDTGTLQIDYTQYTHIIIQNAAYDTASDTFPEGDAWQYPGMLNDITQQNATTKLVISSLTSTDLQDTLYENATKTSSFASGLIQYALQYGMKGVEIHWTWSQDDGPKALSLATAVRAAIAAQSEPLELFFWTSVRSDWYQTLNYTQTANIVDYMILDSISFFGSWTVQTVGTSALSPLSSLQWTIQELVQLIPSQKIVVGIPGTGITYQLANSSLTDVGSPVAQLNPSGCLSTQFGEGQLSQRELDSLEADGATGVYSTSQDQFYLLQGDNWIGWENNVTIYNKIAFFASHQLAGVHIHTLANSVTLPSYIHQAYRSLSSSPSSTTSQSTSSTEDSETTQDTETTQETEVTQSTQTSIASSTSQDTSSTTSQDTTSTTTQETSSTTSSNPVVTATSVSDSDSVSGSSDTVEATFSTSQTEASTSNSGIITTAPNAGDKLVFGVVVLGCFLASLGSLSRRARDPYPSPFSDTGYAAKWALPPTLYEIDYEPLFRRAPLKKLPRSNADPQHTKQSSSMEAYGQGPPLSLVLEWIDDLWTLEGGREGTVDSGHTSIFSYACIVQAFRAPQSSPEEVLSRREQISASPLSGCLSRCTVTVKLLDGDGSPLDVEEQSCLFCPNGQETTLLPDYLRTPPILLKLTGQIEGKSMRLGFSIEYETLGGHKMNLTSNVFQMVRDRHRQTRKRSGRKLNRKEEA</sequence>
<dbReference type="GO" id="GO:0005975">
    <property type="term" value="P:carbohydrate metabolic process"/>
    <property type="evidence" value="ECO:0007669"/>
    <property type="project" value="InterPro"/>
</dbReference>
<feature type="compositionally biased region" description="Low complexity" evidence="1">
    <location>
        <begin position="506"/>
        <end position="521"/>
    </location>
</feature>
<feature type="compositionally biased region" description="Acidic residues" evidence="1">
    <location>
        <begin position="522"/>
        <end position="534"/>
    </location>
</feature>
<name>A0A2P6NDQ4_9EUKA</name>
<feature type="region of interest" description="Disordered" evidence="1">
    <location>
        <begin position="688"/>
        <end position="707"/>
    </location>
</feature>
<dbReference type="PANTHER" id="PTHR11177">
    <property type="entry name" value="CHITINASE"/>
    <property type="match status" value="1"/>
</dbReference>
<dbReference type="InterPro" id="IPR001223">
    <property type="entry name" value="Glyco_hydro18_cat"/>
</dbReference>
<accession>A0A2P6NDQ4</accession>
<dbReference type="PROSITE" id="PS51910">
    <property type="entry name" value="GH18_2"/>
    <property type="match status" value="1"/>
</dbReference>
<gene>
    <name evidence="3" type="ORF">PROFUN_03779</name>
</gene>